<dbReference type="PANTHER" id="PTHR43317">
    <property type="entry name" value="THERMOSPERMINE SYNTHASE ACAULIS5"/>
    <property type="match status" value="1"/>
</dbReference>
<dbReference type="EMBL" id="LUEZ02000071">
    <property type="protein sequence ID" value="RDB19898.1"/>
    <property type="molecule type" value="Genomic_DNA"/>
</dbReference>
<keyword evidence="2" id="KW-1133">Transmembrane helix</keyword>
<dbReference type="AlphaFoldDB" id="A0A369JDE4"/>
<dbReference type="STRING" id="39966.A0A369JDE4"/>
<keyword evidence="2" id="KW-0472">Membrane</keyword>
<dbReference type="CDD" id="cd02440">
    <property type="entry name" value="AdoMet_MTases"/>
    <property type="match status" value="1"/>
</dbReference>
<reference evidence="3" key="1">
    <citation type="submission" date="2018-04" db="EMBL/GenBank/DDBJ databases">
        <title>Whole genome sequencing of Hypsizygus marmoreus.</title>
        <authorList>
            <person name="Choi I.-G."/>
            <person name="Min B."/>
            <person name="Kim J.-G."/>
            <person name="Kim S."/>
            <person name="Oh Y.-L."/>
            <person name="Kong W.-S."/>
            <person name="Park H."/>
            <person name="Jeong J."/>
            <person name="Song E.-S."/>
        </authorList>
    </citation>
    <scope>NUCLEOTIDE SEQUENCE [LARGE SCALE GENOMIC DNA]</scope>
    <source>
        <strain evidence="3">51987-8</strain>
    </source>
</reference>
<evidence type="ECO:0000256" key="1">
    <source>
        <dbReference type="ARBA" id="ARBA00023115"/>
    </source>
</evidence>
<evidence type="ECO:0000313" key="4">
    <source>
        <dbReference type="Proteomes" id="UP000076154"/>
    </source>
</evidence>
<proteinExistence type="predicted"/>
<gene>
    <name evidence="3" type="ORF">Hypma_012759</name>
</gene>
<keyword evidence="1" id="KW-0620">Polyamine biosynthesis</keyword>
<dbReference type="Proteomes" id="UP000076154">
    <property type="component" value="Unassembled WGS sequence"/>
</dbReference>
<dbReference type="GO" id="GO:0006596">
    <property type="term" value="P:polyamine biosynthetic process"/>
    <property type="evidence" value="ECO:0007669"/>
    <property type="project" value="UniProtKB-KW"/>
</dbReference>
<dbReference type="InterPro" id="IPR029063">
    <property type="entry name" value="SAM-dependent_MTases_sf"/>
</dbReference>
<feature type="transmembrane region" description="Helical" evidence="2">
    <location>
        <begin position="152"/>
        <end position="174"/>
    </location>
</feature>
<evidence type="ECO:0000256" key="2">
    <source>
        <dbReference type="SAM" id="Phobius"/>
    </source>
</evidence>
<dbReference type="Pfam" id="PF01564">
    <property type="entry name" value="Spermine_synth"/>
    <property type="match status" value="1"/>
</dbReference>
<name>A0A369JDE4_HYPMA</name>
<keyword evidence="4" id="KW-1185">Reference proteome</keyword>
<feature type="transmembrane region" description="Helical" evidence="2">
    <location>
        <begin position="20"/>
        <end position="44"/>
    </location>
</feature>
<feature type="transmembrane region" description="Helical" evidence="2">
    <location>
        <begin position="117"/>
        <end position="140"/>
    </location>
</feature>
<organism evidence="3 4">
    <name type="scientific">Hypsizygus marmoreus</name>
    <name type="common">White beech mushroom</name>
    <name type="synonym">Agaricus marmoreus</name>
    <dbReference type="NCBI Taxonomy" id="39966"/>
    <lineage>
        <taxon>Eukaryota</taxon>
        <taxon>Fungi</taxon>
        <taxon>Dikarya</taxon>
        <taxon>Basidiomycota</taxon>
        <taxon>Agaricomycotina</taxon>
        <taxon>Agaricomycetes</taxon>
        <taxon>Agaricomycetidae</taxon>
        <taxon>Agaricales</taxon>
        <taxon>Tricholomatineae</taxon>
        <taxon>Lyophyllaceae</taxon>
        <taxon>Hypsizygus</taxon>
    </lineage>
</organism>
<dbReference type="Gene3D" id="3.40.50.150">
    <property type="entry name" value="Vaccinia Virus protein VP39"/>
    <property type="match status" value="1"/>
</dbReference>
<keyword evidence="2" id="KW-0812">Transmembrane</keyword>
<dbReference type="PANTHER" id="PTHR43317:SF1">
    <property type="entry name" value="THERMOSPERMINE SYNTHASE ACAULIS5"/>
    <property type="match status" value="1"/>
</dbReference>
<dbReference type="InParanoid" id="A0A369JDE4"/>
<dbReference type="SUPFAM" id="SSF53335">
    <property type="entry name" value="S-adenosyl-L-methionine-dependent methyltransferases"/>
    <property type="match status" value="1"/>
</dbReference>
<evidence type="ECO:0000313" key="3">
    <source>
        <dbReference type="EMBL" id="RDB19898.1"/>
    </source>
</evidence>
<feature type="transmembrane region" description="Helical" evidence="2">
    <location>
        <begin position="56"/>
        <end position="77"/>
    </location>
</feature>
<dbReference type="NCBIfam" id="NF037959">
    <property type="entry name" value="MFS_SpdSyn"/>
    <property type="match status" value="1"/>
</dbReference>
<comment type="caution">
    <text evidence="3">The sequence shown here is derived from an EMBL/GenBank/DDBJ whole genome shotgun (WGS) entry which is preliminary data.</text>
</comment>
<accession>A0A369JDE4</accession>
<evidence type="ECO:0008006" key="5">
    <source>
        <dbReference type="Google" id="ProtNLM"/>
    </source>
</evidence>
<sequence length="616" mass="68343">MAPKAASPKQDPPKSPKPHVVTIALETASVAFSLLSLSLVLFAYERALIPLYGSGPTTFLLNKIVLATVLVAAVHPFDVSLTRNWLYTALDLSAAPNTAYWVAVYTSRRKEPVLGPAITHVVTLAPLVFFLTTSILEANLKHKRKKWFRSPLGFRLASAGLTYIVATLLSQRLWARASFLNSISESQIFLTLAGVAWAQWTLRYPFPAEPQKKPKRSLSLTPMQTKGILLAAFAASWYFIARTLSSPVLPHPLKETYTHPSVPLQIHSSVQSTTGLIVVGEALPPPGYDGREDQEMHSVRYLRASHSILGGVWMGAKVHVLDDEPPVHDSFGTQLGDSIYATFVLQEAVRLVNSTQKGKAGLWENGLIIGLGTGISATAFSRHGISTTIVEIDPAVYDAARTYFGLPDPGPGKVFLEDARSWVANQRASIQAGNKEVLYDFVVHDCFSGGGVPEHIFTMEFWDDLKAVIQPDGVVVVNFAGIMKTESTKMVLLTLEKSFGQCRAFHDLFGDLTDDKYDTDFINIVLFCTSSKVPLTFRRPRRSDYLGSPLRRHVLDSFLSREINLDLIRNPANEEENSKYILTDAHNPLGKFQEEQGAHHWKLMRHVLPDVHWETY</sequence>
<protein>
    <recommendedName>
        <fullName evidence="5">Polyamine aminopropyltransferase</fullName>
    </recommendedName>
</protein>
<dbReference type="OrthoDB" id="2016285at2759"/>